<dbReference type="InterPro" id="IPR009078">
    <property type="entry name" value="Ferritin-like_SF"/>
</dbReference>
<dbReference type="InterPro" id="IPR023188">
    <property type="entry name" value="DPS_DNA-bd_CS"/>
</dbReference>
<dbReference type="InterPro" id="IPR008331">
    <property type="entry name" value="Ferritin_DPS_dom"/>
</dbReference>
<dbReference type="PANTHER" id="PTHR42932:SF3">
    <property type="entry name" value="DNA PROTECTION DURING STARVATION PROTEIN"/>
    <property type="match status" value="1"/>
</dbReference>
<evidence type="ECO:0000313" key="5">
    <source>
        <dbReference type="Proteomes" id="UP000886657"/>
    </source>
</evidence>
<feature type="domain" description="Ferritin/DPS" evidence="3">
    <location>
        <begin position="23"/>
        <end position="160"/>
    </location>
</feature>
<dbReference type="Gene3D" id="1.20.1260.10">
    <property type="match status" value="1"/>
</dbReference>
<dbReference type="PIRSF" id="PIRSF005900">
    <property type="entry name" value="Dps"/>
    <property type="match status" value="1"/>
</dbReference>
<dbReference type="InterPro" id="IPR002177">
    <property type="entry name" value="DPS_DNA-bd"/>
</dbReference>
<dbReference type="CDD" id="cd01043">
    <property type="entry name" value="DPS"/>
    <property type="match status" value="1"/>
</dbReference>
<evidence type="ECO:0000313" key="4">
    <source>
        <dbReference type="EMBL" id="MBK9797673.1"/>
    </source>
</evidence>
<evidence type="ECO:0000259" key="3">
    <source>
        <dbReference type="Pfam" id="PF00210"/>
    </source>
</evidence>
<proteinExistence type="inferred from homology"/>
<dbReference type="EMBL" id="JADKIO010000011">
    <property type="protein sequence ID" value="MBK9797673.1"/>
    <property type="molecule type" value="Genomic_DNA"/>
</dbReference>
<dbReference type="PROSITE" id="PS00819">
    <property type="entry name" value="DPS_2"/>
    <property type="match status" value="1"/>
</dbReference>
<gene>
    <name evidence="4" type="primary">dps</name>
    <name evidence="4" type="synonym">pexB</name>
    <name evidence="4" type="ORF">IPP58_14525</name>
</gene>
<dbReference type="PRINTS" id="PR01346">
    <property type="entry name" value="HELNAPAPROT"/>
</dbReference>
<dbReference type="SUPFAM" id="SSF47240">
    <property type="entry name" value="Ferritin-like"/>
    <property type="match status" value="1"/>
</dbReference>
<dbReference type="GO" id="GO:0016722">
    <property type="term" value="F:oxidoreductase activity, acting on metal ions"/>
    <property type="evidence" value="ECO:0007669"/>
    <property type="project" value="InterPro"/>
</dbReference>
<evidence type="ECO:0000256" key="2">
    <source>
        <dbReference type="RuleBase" id="RU003875"/>
    </source>
</evidence>
<comment type="caution">
    <text evidence="4">The sequence shown here is derived from an EMBL/GenBank/DDBJ whole genome shotgun (WGS) entry which is preliminary data.</text>
</comment>
<dbReference type="InterPro" id="IPR012347">
    <property type="entry name" value="Ferritin-like"/>
</dbReference>
<accession>A0A9D7XJG4</accession>
<dbReference type="AlphaFoldDB" id="A0A9D7XJG4"/>
<name>A0A9D7XJG4_9BACT</name>
<dbReference type="NCBIfam" id="NF006975">
    <property type="entry name" value="PRK09448.1"/>
    <property type="match status" value="1"/>
</dbReference>
<dbReference type="Proteomes" id="UP000886657">
    <property type="component" value="Unassembled WGS sequence"/>
</dbReference>
<protein>
    <submittedName>
        <fullName evidence="4">DNA starvation/stationary phase protection protein Dps</fullName>
    </submittedName>
</protein>
<evidence type="ECO:0000256" key="1">
    <source>
        <dbReference type="ARBA" id="ARBA00009497"/>
    </source>
</evidence>
<sequence length="163" mass="18160">MSKRRAVTDHAMFDEQTSTSLVALLNQTLADTLDLAYQTKQAHWNVKGFNFYGLHLLFDDLHAQLVIYIDELAERVVAIGGQAMGTIRIAGKTSHLAEYPLDAHDSKVHVNALVDRYGEYGNRVRSAIGKAEKLGDQDTADLYTTVSRAMDKSLWLLTAHQEA</sequence>
<reference evidence="4" key="1">
    <citation type="submission" date="2020-10" db="EMBL/GenBank/DDBJ databases">
        <title>Connecting structure to function with the recovery of over 1000 high-quality activated sludge metagenome-assembled genomes encoding full-length rRNA genes using long-read sequencing.</title>
        <authorList>
            <person name="Singleton C.M."/>
            <person name="Petriglieri F."/>
            <person name="Kristensen J.M."/>
            <person name="Kirkegaard R.H."/>
            <person name="Michaelsen T.Y."/>
            <person name="Andersen M.H."/>
            <person name="Karst S.M."/>
            <person name="Dueholm M.S."/>
            <person name="Nielsen P.H."/>
            <person name="Albertsen M."/>
        </authorList>
    </citation>
    <scope>NUCLEOTIDE SEQUENCE</scope>
    <source>
        <strain evidence="4">Skiv_18-Q3-R9-52_MAXAC.067</strain>
    </source>
</reference>
<dbReference type="PANTHER" id="PTHR42932">
    <property type="entry name" value="GENERAL STRESS PROTEIN 20U"/>
    <property type="match status" value="1"/>
</dbReference>
<dbReference type="PROSITE" id="PS00818">
    <property type="entry name" value="DPS_1"/>
    <property type="match status" value="1"/>
</dbReference>
<organism evidence="4 5">
    <name type="scientific">Candidatus Geothrix skivensis</name>
    <dbReference type="NCBI Taxonomy" id="2954439"/>
    <lineage>
        <taxon>Bacteria</taxon>
        <taxon>Pseudomonadati</taxon>
        <taxon>Acidobacteriota</taxon>
        <taxon>Holophagae</taxon>
        <taxon>Holophagales</taxon>
        <taxon>Holophagaceae</taxon>
        <taxon>Geothrix</taxon>
    </lineage>
</organism>
<comment type="similarity">
    <text evidence="1 2">Belongs to the Dps family.</text>
</comment>
<dbReference type="Pfam" id="PF00210">
    <property type="entry name" value="Ferritin"/>
    <property type="match status" value="1"/>
</dbReference>
<dbReference type="GO" id="GO:0008199">
    <property type="term" value="F:ferric iron binding"/>
    <property type="evidence" value="ECO:0007669"/>
    <property type="project" value="InterPro"/>
</dbReference>